<protein>
    <submittedName>
        <fullName evidence="6">Zinc-binding lipoprotein AdcA</fullName>
    </submittedName>
</protein>
<evidence type="ECO:0000259" key="5">
    <source>
        <dbReference type="Pfam" id="PF09223"/>
    </source>
</evidence>
<dbReference type="AlphaFoldDB" id="A0A9W5LJV3"/>
<gene>
    <name evidence="6" type="ORF">BSI_11920</name>
</gene>
<dbReference type="RefSeq" id="WP_003237259.1">
    <property type="nucleotide sequence ID" value="NZ_AMXN01000002.1"/>
</dbReference>
<dbReference type="Gene3D" id="2.40.128.20">
    <property type="match status" value="1"/>
</dbReference>
<feature type="domain" description="ZinT" evidence="5">
    <location>
        <begin position="79"/>
        <end position="257"/>
    </location>
</feature>
<dbReference type="GO" id="GO:0008270">
    <property type="term" value="F:zinc ion binding"/>
    <property type="evidence" value="ECO:0007669"/>
    <property type="project" value="InterPro"/>
</dbReference>
<feature type="compositionally biased region" description="Basic and acidic residues" evidence="3">
    <location>
        <begin position="54"/>
        <end position="78"/>
    </location>
</feature>
<feature type="signal peptide" evidence="4">
    <location>
        <begin position="1"/>
        <end position="21"/>
    </location>
</feature>
<keyword evidence="7" id="KW-1185">Reference proteome</keyword>
<dbReference type="SUPFAM" id="SSF50814">
    <property type="entry name" value="Lipocalins"/>
    <property type="match status" value="1"/>
</dbReference>
<dbReference type="InterPro" id="IPR012674">
    <property type="entry name" value="Calycin"/>
</dbReference>
<evidence type="ECO:0000313" key="7">
    <source>
        <dbReference type="Proteomes" id="UP000011182"/>
    </source>
</evidence>
<name>A0A9W5LJV3_9BACI</name>
<evidence type="ECO:0000256" key="1">
    <source>
        <dbReference type="ARBA" id="ARBA00022729"/>
    </source>
</evidence>
<comment type="caution">
    <text evidence="6">The sequence shown here is derived from an EMBL/GenBank/DDBJ whole genome shotgun (WGS) entry which is preliminary data.</text>
</comment>
<dbReference type="EMBL" id="AMXN01000002">
    <property type="protein sequence ID" value="ELS62113.1"/>
    <property type="molecule type" value="Genomic_DNA"/>
</dbReference>
<dbReference type="InterPro" id="IPR015304">
    <property type="entry name" value="ZinT_dom"/>
</dbReference>
<evidence type="ECO:0000313" key="6">
    <source>
        <dbReference type="EMBL" id="ELS62113.1"/>
    </source>
</evidence>
<sequence>MKILFAKRLGILTIGSLLVLAGCQTSGSSKGESNKTTSSSAVAEDSSKTQEQASESHTHESAHAHDHEHDHSHAHDEETEKIYEGYFKNSQVKDRSLSDWEGDWQSVYPYLQDGTLDEVFSYKSEHEGDKTAEEYKEYYKKGYKTDVDRILIQKDAVTFFKNGKEYSGKYTYDGYEILTYDGGNRGVRYIFKLAKEAEGLPQYIQFSDHSIYPTKASHYHLYWGDDREALLDEVKHWPTYYPSKMDGHDIAHDMMAH</sequence>
<keyword evidence="6" id="KW-0449">Lipoprotein</keyword>
<accession>A0A9W5LJV3</accession>
<feature type="compositionally biased region" description="Polar residues" evidence="3">
    <location>
        <begin position="25"/>
        <end position="41"/>
    </location>
</feature>
<evidence type="ECO:0000256" key="2">
    <source>
        <dbReference type="ARBA" id="ARBA00022833"/>
    </source>
</evidence>
<reference evidence="6 7" key="1">
    <citation type="journal article" date="2014" name="Syst. Appl. Microbiol.">
        <title>Genomic insights into the taxonomic status of the three subspecies of Bacillus subtilis.</title>
        <authorList>
            <person name="Yi H."/>
            <person name="Chun J."/>
            <person name="Cha C.J."/>
        </authorList>
    </citation>
    <scope>NUCLEOTIDE SEQUENCE [LARGE SCALE GENOMIC DNA]</scope>
    <source>
        <strain evidence="6 7">KCTC 13429</strain>
    </source>
</reference>
<feature type="region of interest" description="Disordered" evidence="3">
    <location>
        <begin position="25"/>
        <end position="78"/>
    </location>
</feature>
<evidence type="ECO:0000256" key="4">
    <source>
        <dbReference type="SAM" id="SignalP"/>
    </source>
</evidence>
<proteinExistence type="predicted"/>
<dbReference type="GeneID" id="76979058"/>
<dbReference type="PROSITE" id="PS51257">
    <property type="entry name" value="PROKAR_LIPOPROTEIN"/>
    <property type="match status" value="1"/>
</dbReference>
<keyword evidence="2" id="KW-0862">Zinc</keyword>
<evidence type="ECO:0000256" key="3">
    <source>
        <dbReference type="SAM" id="MobiDB-lite"/>
    </source>
</evidence>
<organism evidence="6 7">
    <name type="scientific">Bacillus inaquosorum KCTC 13429</name>
    <dbReference type="NCBI Taxonomy" id="1236548"/>
    <lineage>
        <taxon>Bacteria</taxon>
        <taxon>Bacillati</taxon>
        <taxon>Bacillota</taxon>
        <taxon>Bacilli</taxon>
        <taxon>Bacillales</taxon>
        <taxon>Bacillaceae</taxon>
        <taxon>Bacillus</taxon>
    </lineage>
</organism>
<dbReference type="Proteomes" id="UP000011182">
    <property type="component" value="Unassembled WGS sequence"/>
</dbReference>
<feature type="chain" id="PRO_5040861684" evidence="4">
    <location>
        <begin position="22"/>
        <end position="257"/>
    </location>
</feature>
<dbReference type="Pfam" id="PF09223">
    <property type="entry name" value="ZinT"/>
    <property type="match status" value="1"/>
</dbReference>
<keyword evidence="1 4" id="KW-0732">Signal</keyword>